<protein>
    <submittedName>
        <fullName evidence="3">Transcriptional regulator</fullName>
    </submittedName>
</protein>
<dbReference type="AlphaFoldDB" id="A0A4P7D2W8"/>
<keyword evidence="2" id="KW-0812">Transmembrane</keyword>
<feature type="compositionally biased region" description="Basic residues" evidence="1">
    <location>
        <begin position="80"/>
        <end position="89"/>
    </location>
</feature>
<keyword evidence="2" id="KW-0472">Membrane</keyword>
<name>A0A4P7D2W8_9BURK</name>
<evidence type="ECO:0000313" key="3">
    <source>
        <dbReference type="EMBL" id="QBR03161.1"/>
    </source>
</evidence>
<keyword evidence="2" id="KW-1133">Transmembrane helix</keyword>
<gene>
    <name evidence="3" type="ORF">E1956_39025</name>
</gene>
<dbReference type="RefSeq" id="WP_134758660.1">
    <property type="nucleotide sequence ID" value="NZ_CP038151.1"/>
</dbReference>
<feature type="transmembrane region" description="Helical" evidence="2">
    <location>
        <begin position="97"/>
        <end position="116"/>
    </location>
</feature>
<sequence length="278" mass="29952">MALQRLHDERPVSEGDIHAYTDGSLAHARIARVRHYLATRPGEWHRILFYRRLNAQLRHSFGEAEHEHDPEALSEMRRPAPTRRRRAAAGGVARHRAAALALACLMAGAALAWLAISEPSAQVLNDAAVMALMETGNGPDTAAASAQDSPGAPLADSLVPVPSASVPAPFDLAPAGLRLVASGTIELGLFARAGRWVYENGEGRPVVLLASRAWFAHAEPQWSARRVGNLRLLGWTGHGERWVLAGDAQTRGLMRAADLATQEQPARDAAVANEEPPR</sequence>
<evidence type="ECO:0000256" key="1">
    <source>
        <dbReference type="SAM" id="MobiDB-lite"/>
    </source>
</evidence>
<proteinExistence type="predicted"/>
<feature type="compositionally biased region" description="Basic and acidic residues" evidence="1">
    <location>
        <begin position="62"/>
        <end position="78"/>
    </location>
</feature>
<dbReference type="EMBL" id="CP038151">
    <property type="protein sequence ID" value="QBR03161.1"/>
    <property type="molecule type" value="Genomic_DNA"/>
</dbReference>
<reference evidence="3 4" key="1">
    <citation type="submission" date="2019-03" db="EMBL/GenBank/DDBJ databases">
        <title>Paraburkholderia sp. 7MH5, isolated from subtropical forest soil.</title>
        <authorList>
            <person name="Gao Z.-H."/>
            <person name="Qiu L.-H."/>
        </authorList>
    </citation>
    <scope>NUCLEOTIDE SEQUENCE [LARGE SCALE GENOMIC DNA]</scope>
    <source>
        <strain evidence="3 4">7MH5</strain>
    </source>
</reference>
<keyword evidence="4" id="KW-1185">Reference proteome</keyword>
<evidence type="ECO:0000313" key="4">
    <source>
        <dbReference type="Proteomes" id="UP000295727"/>
    </source>
</evidence>
<dbReference type="KEGG" id="ppai:E1956_39025"/>
<feature type="region of interest" description="Disordered" evidence="1">
    <location>
        <begin position="62"/>
        <end position="89"/>
    </location>
</feature>
<organism evidence="3 4">
    <name type="scientific">Paraburkholderia pallida</name>
    <dbReference type="NCBI Taxonomy" id="2547399"/>
    <lineage>
        <taxon>Bacteria</taxon>
        <taxon>Pseudomonadati</taxon>
        <taxon>Pseudomonadota</taxon>
        <taxon>Betaproteobacteria</taxon>
        <taxon>Burkholderiales</taxon>
        <taxon>Burkholderiaceae</taxon>
        <taxon>Paraburkholderia</taxon>
    </lineage>
</organism>
<dbReference type="OrthoDB" id="8999091at2"/>
<accession>A0A4P7D2W8</accession>
<evidence type="ECO:0000256" key="2">
    <source>
        <dbReference type="SAM" id="Phobius"/>
    </source>
</evidence>
<dbReference type="Proteomes" id="UP000295727">
    <property type="component" value="Chromosome 4"/>
</dbReference>